<evidence type="ECO:0000256" key="2">
    <source>
        <dbReference type="ARBA" id="ARBA00022729"/>
    </source>
</evidence>
<reference evidence="8 9" key="1">
    <citation type="submission" date="2018-12" db="EMBL/GenBank/DDBJ databases">
        <authorList>
            <person name="Sun L."/>
            <person name="Chen Z."/>
        </authorList>
    </citation>
    <scope>NUCLEOTIDE SEQUENCE [LARGE SCALE GENOMIC DNA]</scope>
    <source>
        <strain evidence="8 9">DSM 15890</strain>
    </source>
</reference>
<dbReference type="PANTHER" id="PTHR13887:SF14">
    <property type="entry name" value="DISULFIDE BOND FORMATION PROTEIN D"/>
    <property type="match status" value="1"/>
</dbReference>
<dbReference type="Gene3D" id="3.40.30.10">
    <property type="entry name" value="Glutaredoxin"/>
    <property type="match status" value="1"/>
</dbReference>
<dbReference type="SUPFAM" id="SSF52833">
    <property type="entry name" value="Thioredoxin-like"/>
    <property type="match status" value="1"/>
</dbReference>
<keyword evidence="3" id="KW-0560">Oxidoreductase</keyword>
<dbReference type="PANTHER" id="PTHR13887">
    <property type="entry name" value="GLUTATHIONE S-TRANSFERASE KAPPA"/>
    <property type="match status" value="1"/>
</dbReference>
<keyword evidence="9" id="KW-1185">Reference proteome</keyword>
<evidence type="ECO:0000256" key="3">
    <source>
        <dbReference type="ARBA" id="ARBA00023002"/>
    </source>
</evidence>
<dbReference type="PROSITE" id="PS51352">
    <property type="entry name" value="THIOREDOXIN_2"/>
    <property type="match status" value="1"/>
</dbReference>
<keyword evidence="4" id="KW-1015">Disulfide bond</keyword>
<keyword evidence="5" id="KW-0676">Redox-active center</keyword>
<accession>A0A433XZG8</accession>
<protein>
    <submittedName>
        <fullName evidence="8">DsbA family protein</fullName>
    </submittedName>
</protein>
<keyword evidence="6" id="KW-1133">Transmembrane helix</keyword>
<keyword evidence="6" id="KW-0812">Transmembrane</keyword>
<evidence type="ECO:0000259" key="7">
    <source>
        <dbReference type="PROSITE" id="PS51352"/>
    </source>
</evidence>
<dbReference type="AlphaFoldDB" id="A0A433XZG8"/>
<proteinExistence type="inferred from homology"/>
<comment type="caution">
    <text evidence="8">The sequence shown here is derived from an EMBL/GenBank/DDBJ whole genome shotgun (WGS) entry which is preliminary data.</text>
</comment>
<evidence type="ECO:0000256" key="4">
    <source>
        <dbReference type="ARBA" id="ARBA00023157"/>
    </source>
</evidence>
<evidence type="ECO:0000313" key="9">
    <source>
        <dbReference type="Proteomes" id="UP000279446"/>
    </source>
</evidence>
<evidence type="ECO:0000256" key="6">
    <source>
        <dbReference type="SAM" id="Phobius"/>
    </source>
</evidence>
<dbReference type="InterPro" id="IPR013766">
    <property type="entry name" value="Thioredoxin_domain"/>
</dbReference>
<evidence type="ECO:0000256" key="1">
    <source>
        <dbReference type="ARBA" id="ARBA00005791"/>
    </source>
</evidence>
<organism evidence="8 9">
    <name type="scientific">Paenibacillus anaericanus</name>
    <dbReference type="NCBI Taxonomy" id="170367"/>
    <lineage>
        <taxon>Bacteria</taxon>
        <taxon>Bacillati</taxon>
        <taxon>Bacillota</taxon>
        <taxon>Bacilli</taxon>
        <taxon>Bacillales</taxon>
        <taxon>Paenibacillaceae</taxon>
        <taxon>Paenibacillus</taxon>
    </lineage>
</organism>
<gene>
    <name evidence="8" type="ORF">EJP82_24310</name>
</gene>
<evidence type="ECO:0000256" key="5">
    <source>
        <dbReference type="ARBA" id="ARBA00023284"/>
    </source>
</evidence>
<dbReference type="InterPro" id="IPR036249">
    <property type="entry name" value="Thioredoxin-like_sf"/>
</dbReference>
<feature type="domain" description="Thioredoxin" evidence="7">
    <location>
        <begin position="49"/>
        <end position="242"/>
    </location>
</feature>
<dbReference type="EMBL" id="RZNY01000033">
    <property type="protein sequence ID" value="RUT40705.1"/>
    <property type="molecule type" value="Genomic_DNA"/>
</dbReference>
<dbReference type="OrthoDB" id="117402at2"/>
<sequence length="246" mass="27695">MPPKKKSEVMAQRKAEAIKLKQQQKKRRLIWFGTVGVVLILVIVALAIQSTTTSKSTAKVETFDYANLPVLGNPDAPVKIVEFGDFKCPSCKTFNETIKPQLQSDYIDQGKVAFYFMNLSFIGPDSYTAALAAQSVYHQDNDLFWTYLDAIFKNQGDEQEEWATADFLVNVAKQENLSIDYDLLKKDIEEMTYKSEVDAHNAKADELKLGGTPTLFINGKEYTSENYGDYDAMKQAIDLAAQEQSK</sequence>
<keyword evidence="6" id="KW-0472">Membrane</keyword>
<comment type="similarity">
    <text evidence="1">Belongs to the thioredoxin family. DsbA subfamily.</text>
</comment>
<evidence type="ECO:0000313" key="8">
    <source>
        <dbReference type="EMBL" id="RUT40705.1"/>
    </source>
</evidence>
<keyword evidence="2" id="KW-0732">Signal</keyword>
<dbReference type="GO" id="GO:0016491">
    <property type="term" value="F:oxidoreductase activity"/>
    <property type="evidence" value="ECO:0007669"/>
    <property type="project" value="UniProtKB-KW"/>
</dbReference>
<dbReference type="InterPro" id="IPR012336">
    <property type="entry name" value="Thioredoxin-like_fold"/>
</dbReference>
<feature type="transmembrane region" description="Helical" evidence="6">
    <location>
        <begin position="29"/>
        <end position="48"/>
    </location>
</feature>
<dbReference type="Proteomes" id="UP000279446">
    <property type="component" value="Unassembled WGS sequence"/>
</dbReference>
<dbReference type="Pfam" id="PF13462">
    <property type="entry name" value="Thioredoxin_4"/>
    <property type="match status" value="1"/>
</dbReference>
<name>A0A433XZG8_9BACL</name>
<dbReference type="RefSeq" id="WP_127194651.1">
    <property type="nucleotide sequence ID" value="NZ_RZNY01000033.1"/>
</dbReference>